<organism evidence="2">
    <name type="scientific">Schistocephalus solidus</name>
    <name type="common">Tapeworm</name>
    <dbReference type="NCBI Taxonomy" id="70667"/>
    <lineage>
        <taxon>Eukaryota</taxon>
        <taxon>Metazoa</taxon>
        <taxon>Spiralia</taxon>
        <taxon>Lophotrochozoa</taxon>
        <taxon>Platyhelminthes</taxon>
        <taxon>Cestoda</taxon>
        <taxon>Eucestoda</taxon>
        <taxon>Diphyllobothriidea</taxon>
        <taxon>Diphyllobothriidae</taxon>
        <taxon>Schistocephalus</taxon>
    </lineage>
</organism>
<proteinExistence type="predicted"/>
<sequence length="104" mass="11493">MQLIVEIVLIFCSMVTQSDYSMTLLQTSLSSLKESNSLLETPRCSRLHSPPQARGRSHPANGASAIIFVFPQSATCHITKSYLNLLGPDWIEQLGLTYMPLVVV</sequence>
<accession>A0A0X3PJ06</accession>
<evidence type="ECO:0000313" key="2">
    <source>
        <dbReference type="EMBL" id="JAP51915.1"/>
    </source>
</evidence>
<dbReference type="AlphaFoldDB" id="A0A0X3PJ06"/>
<name>A0A0X3PJ06_SCHSO</name>
<gene>
    <name evidence="2" type="ORF">TR119470</name>
</gene>
<feature type="chain" id="PRO_5007051146" evidence="1">
    <location>
        <begin position="19"/>
        <end position="104"/>
    </location>
</feature>
<feature type="signal peptide" evidence="1">
    <location>
        <begin position="1"/>
        <end position="18"/>
    </location>
</feature>
<dbReference type="EMBL" id="GEEE01011310">
    <property type="protein sequence ID" value="JAP51915.1"/>
    <property type="molecule type" value="Transcribed_RNA"/>
</dbReference>
<reference evidence="2" key="1">
    <citation type="submission" date="2016-01" db="EMBL/GenBank/DDBJ databases">
        <title>Reference transcriptome for the parasite Schistocephalus solidus: insights into the molecular evolution of parasitism.</title>
        <authorList>
            <person name="Hebert F.O."/>
            <person name="Grambauer S."/>
            <person name="Barber I."/>
            <person name="Landry C.R."/>
            <person name="Aubin-Horth N."/>
        </authorList>
    </citation>
    <scope>NUCLEOTIDE SEQUENCE</scope>
</reference>
<evidence type="ECO:0000256" key="1">
    <source>
        <dbReference type="SAM" id="SignalP"/>
    </source>
</evidence>
<protein>
    <submittedName>
        <fullName evidence="2">Uncharacterized protein</fullName>
    </submittedName>
</protein>
<keyword evidence="1" id="KW-0732">Signal</keyword>